<organism evidence="1 2">
    <name type="scientific">Candidatus Zymogenus saltonus</name>
    <dbReference type="NCBI Taxonomy" id="2844893"/>
    <lineage>
        <taxon>Bacteria</taxon>
        <taxon>Deltaproteobacteria</taxon>
        <taxon>Candidatus Zymogenia</taxon>
        <taxon>Candidatus Zymogeniales</taxon>
        <taxon>Candidatus Zymogenaceae</taxon>
        <taxon>Candidatus Zymogenus</taxon>
    </lineage>
</organism>
<accession>A0A9D8PS47</accession>
<proteinExistence type="predicted"/>
<name>A0A9D8PS47_9DELT</name>
<comment type="caution">
    <text evidence="1">The sequence shown here is derived from an EMBL/GenBank/DDBJ whole genome shotgun (WGS) entry which is preliminary data.</text>
</comment>
<dbReference type="Proteomes" id="UP000809273">
    <property type="component" value="Unassembled WGS sequence"/>
</dbReference>
<sequence length="88" mass="9742">MKPNQFLKGVLKRAVINNDETGEIIGSNDYGKYLVRLDSGTTKWVYSQVAVSVGDRVRLGLKDGDINKSEITGKTFGIKSDDPLVVRR</sequence>
<protein>
    <submittedName>
        <fullName evidence="1">Uncharacterized protein</fullName>
    </submittedName>
</protein>
<reference evidence="1" key="1">
    <citation type="journal article" date="2021" name="Environ. Microbiol.">
        <title>Genomic characterization of three novel Desulfobacterota classes expand the metabolic and phylogenetic diversity of the phylum.</title>
        <authorList>
            <person name="Murphy C.L."/>
            <person name="Biggerstaff J."/>
            <person name="Eichhorn A."/>
            <person name="Ewing E."/>
            <person name="Shahan R."/>
            <person name="Soriano D."/>
            <person name="Stewart S."/>
            <person name="VanMol K."/>
            <person name="Walker R."/>
            <person name="Walters P."/>
            <person name="Elshahed M.S."/>
            <person name="Youssef N.H."/>
        </authorList>
    </citation>
    <scope>NUCLEOTIDE SEQUENCE</scope>
    <source>
        <strain evidence="1">Zod_Metabat.24</strain>
    </source>
</reference>
<gene>
    <name evidence="1" type="ORF">JW984_15300</name>
</gene>
<reference evidence="1" key="2">
    <citation type="submission" date="2021-01" db="EMBL/GenBank/DDBJ databases">
        <authorList>
            <person name="Hahn C.R."/>
            <person name="Youssef N.H."/>
            <person name="Elshahed M."/>
        </authorList>
    </citation>
    <scope>NUCLEOTIDE SEQUENCE</scope>
    <source>
        <strain evidence="1">Zod_Metabat.24</strain>
    </source>
</reference>
<dbReference type="EMBL" id="JAFGIX010000082">
    <property type="protein sequence ID" value="MBN1574562.1"/>
    <property type="molecule type" value="Genomic_DNA"/>
</dbReference>
<evidence type="ECO:0000313" key="2">
    <source>
        <dbReference type="Proteomes" id="UP000809273"/>
    </source>
</evidence>
<dbReference type="AlphaFoldDB" id="A0A9D8PS47"/>
<evidence type="ECO:0000313" key="1">
    <source>
        <dbReference type="EMBL" id="MBN1574562.1"/>
    </source>
</evidence>